<dbReference type="EMBL" id="JBBPHU010000013">
    <property type="protein sequence ID" value="KAK7510873.1"/>
    <property type="molecule type" value="Genomic_DNA"/>
</dbReference>
<sequence length="298" mass="32132">MASQWMLARLADIKGVAASIFPCYQPRKGGLEIQSPTDFRRLEVKLEGLTPEQETFLRQKAAIETLPKPTIPPLPTTFASSPSGYTSASAPSSPRTIVGPTGDFSSSANATPTIKIKTTFTRESSAPFIPPLFSFAPLQLPQPAETTTQKPPVPPRSPARNLCNISRIGVTSASAPDLGRPHARNGAEVSRLDRARGTARRWRWSAGLRVSWKEAHPIGREEVGSGWDEKKTQTQTQQPAAERVDEGFDVQVVKGAGATNVSVKSLALGRDSVTLGGSERDCEFEVVGGCEQEKEVRA</sequence>
<reference evidence="2 3" key="1">
    <citation type="submission" date="2024-04" db="EMBL/GenBank/DDBJ databases">
        <title>Phyllosticta paracitricarpa is synonymous to the EU quarantine fungus P. citricarpa based on phylogenomic analyses.</title>
        <authorList>
            <consortium name="Lawrence Berkeley National Laboratory"/>
            <person name="Van Ingen-Buijs V.A."/>
            <person name="Van Westerhoven A.C."/>
            <person name="Haridas S."/>
            <person name="Skiadas P."/>
            <person name="Martin F."/>
            <person name="Groenewald J.Z."/>
            <person name="Crous P.W."/>
            <person name="Seidl M.F."/>
        </authorList>
    </citation>
    <scope>NUCLEOTIDE SEQUENCE [LARGE SCALE GENOMIC DNA]</scope>
    <source>
        <strain evidence="2 3">CBS 123371</strain>
    </source>
</reference>
<evidence type="ECO:0000313" key="3">
    <source>
        <dbReference type="Proteomes" id="UP001363622"/>
    </source>
</evidence>
<protein>
    <submittedName>
        <fullName evidence="2">Uncharacterized protein</fullName>
    </submittedName>
</protein>
<organism evidence="2 3">
    <name type="scientific">Phyllosticta citriasiana</name>
    <dbReference type="NCBI Taxonomy" id="595635"/>
    <lineage>
        <taxon>Eukaryota</taxon>
        <taxon>Fungi</taxon>
        <taxon>Dikarya</taxon>
        <taxon>Ascomycota</taxon>
        <taxon>Pezizomycotina</taxon>
        <taxon>Dothideomycetes</taxon>
        <taxon>Dothideomycetes incertae sedis</taxon>
        <taxon>Botryosphaeriales</taxon>
        <taxon>Phyllostictaceae</taxon>
        <taxon>Phyllosticta</taxon>
    </lineage>
</organism>
<name>A0ABR1KA68_9PEZI</name>
<keyword evidence="3" id="KW-1185">Reference proteome</keyword>
<evidence type="ECO:0000313" key="2">
    <source>
        <dbReference type="EMBL" id="KAK7510873.1"/>
    </source>
</evidence>
<comment type="caution">
    <text evidence="2">The sequence shown here is derived from an EMBL/GenBank/DDBJ whole genome shotgun (WGS) entry which is preliminary data.</text>
</comment>
<feature type="region of interest" description="Disordered" evidence="1">
    <location>
        <begin position="220"/>
        <end position="244"/>
    </location>
</feature>
<accession>A0ABR1KA68</accession>
<dbReference type="Proteomes" id="UP001363622">
    <property type="component" value="Unassembled WGS sequence"/>
</dbReference>
<feature type="compositionally biased region" description="Basic and acidic residues" evidence="1">
    <location>
        <begin position="220"/>
        <end position="232"/>
    </location>
</feature>
<gene>
    <name evidence="2" type="ORF">IWZ03DRAFT_426664</name>
</gene>
<feature type="region of interest" description="Disordered" evidence="1">
    <location>
        <begin position="172"/>
        <end position="196"/>
    </location>
</feature>
<proteinExistence type="predicted"/>
<evidence type="ECO:0000256" key="1">
    <source>
        <dbReference type="SAM" id="MobiDB-lite"/>
    </source>
</evidence>